<keyword evidence="2 5" id="KW-0812">Transmembrane</keyword>
<evidence type="ECO:0000256" key="2">
    <source>
        <dbReference type="ARBA" id="ARBA00022692"/>
    </source>
</evidence>
<proteinExistence type="predicted"/>
<feature type="transmembrane region" description="Helical" evidence="5">
    <location>
        <begin position="53"/>
        <end position="75"/>
    </location>
</feature>
<evidence type="ECO:0000256" key="5">
    <source>
        <dbReference type="SAM" id="Phobius"/>
    </source>
</evidence>
<organism evidence="6 7">
    <name type="scientific">Coniochaeta hoffmannii</name>
    <dbReference type="NCBI Taxonomy" id="91930"/>
    <lineage>
        <taxon>Eukaryota</taxon>
        <taxon>Fungi</taxon>
        <taxon>Dikarya</taxon>
        <taxon>Ascomycota</taxon>
        <taxon>Pezizomycotina</taxon>
        <taxon>Sordariomycetes</taxon>
        <taxon>Sordariomycetidae</taxon>
        <taxon>Coniochaetales</taxon>
        <taxon>Coniochaetaceae</taxon>
        <taxon>Coniochaeta</taxon>
    </lineage>
</organism>
<comment type="subcellular location">
    <subcellularLocation>
        <location evidence="1">Endomembrane system</location>
        <topology evidence="1">Multi-pass membrane protein</topology>
    </subcellularLocation>
</comment>
<evidence type="ECO:0000256" key="4">
    <source>
        <dbReference type="ARBA" id="ARBA00023136"/>
    </source>
</evidence>
<keyword evidence="4 5" id="KW-0472">Membrane</keyword>
<keyword evidence="7" id="KW-1185">Reference proteome</keyword>
<evidence type="ECO:0000313" key="7">
    <source>
        <dbReference type="Proteomes" id="UP001174691"/>
    </source>
</evidence>
<dbReference type="EMBL" id="JANBVN010000023">
    <property type="protein sequence ID" value="KAJ9161371.1"/>
    <property type="molecule type" value="Genomic_DNA"/>
</dbReference>
<dbReference type="PANTHER" id="PTHR10989:SF16">
    <property type="entry name" value="AT02829P-RELATED"/>
    <property type="match status" value="1"/>
</dbReference>
<dbReference type="Proteomes" id="UP001174691">
    <property type="component" value="Unassembled WGS sequence"/>
</dbReference>
<dbReference type="Pfam" id="PF04750">
    <property type="entry name" value="Far-17a_AIG1"/>
    <property type="match status" value="1"/>
</dbReference>
<sequence length="234" mass="25926">MAVRHARQRLASPSRSLSAIIHLAGILSFSASFGYLTVNPGPMPDSYGGQFKFLTIIGLAASLLTFLTGFLADLTGSARLFAIKNRLSVGTAPLEVLVSILYWGLTAVDKTLVMPPEVALPFLPDFGFHAMPAIMLTIDLLLLSPPWTIRAYPAMALSLSIAFFYWIWIEWCFSKNGWRPYPIMDLISTWQRVILFVVSASLMTGSTMALKWLYGKVNGIEELKEEAKHPLKVD</sequence>
<protein>
    <submittedName>
        <fullName evidence="6">FAR-17a/AIG1-like protein</fullName>
    </submittedName>
</protein>
<evidence type="ECO:0000256" key="3">
    <source>
        <dbReference type="ARBA" id="ARBA00022989"/>
    </source>
</evidence>
<comment type="caution">
    <text evidence="6">The sequence shown here is derived from an EMBL/GenBank/DDBJ whole genome shotgun (WGS) entry which is preliminary data.</text>
</comment>
<reference evidence="6" key="1">
    <citation type="submission" date="2022-07" db="EMBL/GenBank/DDBJ databases">
        <title>Fungi with potential for degradation of polypropylene.</title>
        <authorList>
            <person name="Gostincar C."/>
        </authorList>
    </citation>
    <scope>NUCLEOTIDE SEQUENCE</scope>
    <source>
        <strain evidence="6">EXF-13287</strain>
    </source>
</reference>
<dbReference type="PANTHER" id="PTHR10989">
    <property type="entry name" value="ANDROGEN-INDUCED PROTEIN 1-RELATED"/>
    <property type="match status" value="1"/>
</dbReference>
<dbReference type="AlphaFoldDB" id="A0AA38SAX5"/>
<feature type="transmembrane region" description="Helical" evidence="5">
    <location>
        <begin position="151"/>
        <end position="169"/>
    </location>
</feature>
<dbReference type="InterPro" id="IPR006838">
    <property type="entry name" value="ADTRP_AIG1"/>
</dbReference>
<dbReference type="GO" id="GO:0012505">
    <property type="term" value="C:endomembrane system"/>
    <property type="evidence" value="ECO:0007669"/>
    <property type="project" value="UniProtKB-SubCell"/>
</dbReference>
<feature type="transmembrane region" description="Helical" evidence="5">
    <location>
        <begin position="20"/>
        <end position="38"/>
    </location>
</feature>
<accession>A0AA38SAX5</accession>
<keyword evidence="3 5" id="KW-1133">Transmembrane helix</keyword>
<evidence type="ECO:0000256" key="1">
    <source>
        <dbReference type="ARBA" id="ARBA00004127"/>
    </source>
</evidence>
<name>A0AA38SAX5_9PEZI</name>
<evidence type="ECO:0000313" key="6">
    <source>
        <dbReference type="EMBL" id="KAJ9161371.1"/>
    </source>
</evidence>
<feature type="transmembrane region" description="Helical" evidence="5">
    <location>
        <begin position="126"/>
        <end position="144"/>
    </location>
</feature>
<dbReference type="GO" id="GO:0016020">
    <property type="term" value="C:membrane"/>
    <property type="evidence" value="ECO:0007669"/>
    <property type="project" value="InterPro"/>
</dbReference>
<gene>
    <name evidence="6" type="ORF">NKR19_g2310</name>
</gene>
<feature type="transmembrane region" description="Helical" evidence="5">
    <location>
        <begin position="87"/>
        <end position="106"/>
    </location>
</feature>
<feature type="transmembrane region" description="Helical" evidence="5">
    <location>
        <begin position="189"/>
        <end position="214"/>
    </location>
</feature>